<keyword evidence="1" id="KW-1133">Transmembrane helix</keyword>
<dbReference type="EMBL" id="SSTD01010113">
    <property type="protein sequence ID" value="TYK13326.1"/>
    <property type="molecule type" value="Genomic_DNA"/>
</dbReference>
<gene>
    <name evidence="2" type="ORF">E5676_scaffold255G009500</name>
</gene>
<keyword evidence="1" id="KW-0472">Membrane</keyword>
<evidence type="ECO:0000256" key="1">
    <source>
        <dbReference type="SAM" id="Phobius"/>
    </source>
</evidence>
<evidence type="ECO:0000313" key="2">
    <source>
        <dbReference type="EMBL" id="TYK13326.1"/>
    </source>
</evidence>
<protein>
    <submittedName>
        <fullName evidence="2">Uncharacterized protein</fullName>
    </submittedName>
</protein>
<proteinExistence type="predicted"/>
<sequence length="157" mass="17826">MEVIHFRQIDTKLTCDLMSVCIIHRKQIFMWFSLVRTVVVLFPHDTTVHYRIASFSCLSSLLNGLNSIIALFIAPVMVGISTNPMGLGLAELVLNGAGNFQLNKKWGGGGRIFSPFSERARGNVAPFRTIFFYIRRSRRLGLQWRHSPTKTKTLWAV</sequence>
<name>A0A5D3CSE9_CUCMM</name>
<accession>A0A5D3CSE9</accession>
<organism evidence="2 3">
    <name type="scientific">Cucumis melo var. makuwa</name>
    <name type="common">Oriental melon</name>
    <dbReference type="NCBI Taxonomy" id="1194695"/>
    <lineage>
        <taxon>Eukaryota</taxon>
        <taxon>Viridiplantae</taxon>
        <taxon>Streptophyta</taxon>
        <taxon>Embryophyta</taxon>
        <taxon>Tracheophyta</taxon>
        <taxon>Spermatophyta</taxon>
        <taxon>Magnoliopsida</taxon>
        <taxon>eudicotyledons</taxon>
        <taxon>Gunneridae</taxon>
        <taxon>Pentapetalae</taxon>
        <taxon>rosids</taxon>
        <taxon>fabids</taxon>
        <taxon>Cucurbitales</taxon>
        <taxon>Cucurbitaceae</taxon>
        <taxon>Benincaseae</taxon>
        <taxon>Cucumis</taxon>
    </lineage>
</organism>
<feature type="transmembrane region" description="Helical" evidence="1">
    <location>
        <begin position="50"/>
        <end position="78"/>
    </location>
</feature>
<comment type="caution">
    <text evidence="2">The sequence shown here is derived from an EMBL/GenBank/DDBJ whole genome shotgun (WGS) entry which is preliminary data.</text>
</comment>
<evidence type="ECO:0000313" key="3">
    <source>
        <dbReference type="Proteomes" id="UP000321947"/>
    </source>
</evidence>
<dbReference type="Proteomes" id="UP000321947">
    <property type="component" value="Unassembled WGS sequence"/>
</dbReference>
<reference evidence="2 3" key="1">
    <citation type="submission" date="2019-08" db="EMBL/GenBank/DDBJ databases">
        <title>Draft genome sequences of two oriental melons (Cucumis melo L. var makuwa).</title>
        <authorList>
            <person name="Kwon S.-Y."/>
        </authorList>
    </citation>
    <scope>NUCLEOTIDE SEQUENCE [LARGE SCALE GENOMIC DNA]</scope>
    <source>
        <strain evidence="3">cv. Chang Bougi</strain>
        <tissue evidence="2">Leaf</tissue>
    </source>
</reference>
<dbReference type="AlphaFoldDB" id="A0A5D3CSE9"/>
<keyword evidence="1" id="KW-0812">Transmembrane</keyword>